<evidence type="ECO:0000313" key="2">
    <source>
        <dbReference type="Proteomes" id="UP000298111"/>
    </source>
</evidence>
<name>A0A8H1LPB2_9ACTN</name>
<dbReference type="Proteomes" id="UP000298111">
    <property type="component" value="Unassembled WGS sequence"/>
</dbReference>
<gene>
    <name evidence="1" type="ORF">D8771_05505</name>
</gene>
<organism evidence="1 2">
    <name type="scientific">Streptomyces albus</name>
    <dbReference type="NCBI Taxonomy" id="1888"/>
    <lineage>
        <taxon>Bacteria</taxon>
        <taxon>Bacillati</taxon>
        <taxon>Actinomycetota</taxon>
        <taxon>Actinomycetes</taxon>
        <taxon>Kitasatosporales</taxon>
        <taxon>Streptomycetaceae</taxon>
        <taxon>Streptomyces</taxon>
    </lineage>
</organism>
<accession>A0A8H1LPB2</accession>
<comment type="caution">
    <text evidence="1">The sequence shown here is derived from an EMBL/GenBank/DDBJ whole genome shotgun (WGS) entry which is preliminary data.</text>
</comment>
<dbReference type="EMBL" id="RCIY01000033">
    <property type="protein sequence ID" value="TGG86818.1"/>
    <property type="molecule type" value="Genomic_DNA"/>
</dbReference>
<reference evidence="1 2" key="1">
    <citation type="submission" date="2018-10" db="EMBL/GenBank/DDBJ databases">
        <title>Isolation of pseudouridimycin from Streptomyces albus DSM 40763.</title>
        <authorList>
            <person name="Rosenqvist P."/>
            <person name="Metsae-Ketelae M."/>
            <person name="Virta P."/>
        </authorList>
    </citation>
    <scope>NUCLEOTIDE SEQUENCE [LARGE SCALE GENOMIC DNA]</scope>
    <source>
        <strain evidence="1 2">DSM 40763</strain>
    </source>
</reference>
<evidence type="ECO:0000313" key="1">
    <source>
        <dbReference type="EMBL" id="TGG86818.1"/>
    </source>
</evidence>
<protein>
    <submittedName>
        <fullName evidence="1">Uncharacterized protein</fullName>
    </submittedName>
</protein>
<proteinExistence type="predicted"/>
<dbReference type="AlphaFoldDB" id="A0A8H1LPB2"/>
<sequence>MSHPAPDGSRMARRATTGGRAVRVSAAFPSMSSEVRDPARIAATLDVCDFMLAGAGHERRVAGLVGTTSASEGVTTADRPKAYKEHYSWRALAGREEAR</sequence>